<reference evidence="3" key="1">
    <citation type="journal article" date="2017" name="Genome Biol.">
        <title>Comparative genomics reveals high biological diversity and specific adaptations in the industrially and medically important fungal genus Aspergillus.</title>
        <authorList>
            <person name="de Vries R.P."/>
            <person name="Riley R."/>
            <person name="Wiebenga A."/>
            <person name="Aguilar-Osorio G."/>
            <person name="Amillis S."/>
            <person name="Uchima C.A."/>
            <person name="Anderluh G."/>
            <person name="Asadollahi M."/>
            <person name="Askin M."/>
            <person name="Barry K."/>
            <person name="Battaglia E."/>
            <person name="Bayram O."/>
            <person name="Benocci T."/>
            <person name="Braus-Stromeyer S.A."/>
            <person name="Caldana C."/>
            <person name="Canovas D."/>
            <person name="Cerqueira G.C."/>
            <person name="Chen F."/>
            <person name="Chen W."/>
            <person name="Choi C."/>
            <person name="Clum A."/>
            <person name="Dos Santos R.A."/>
            <person name="Damasio A.R."/>
            <person name="Diallinas G."/>
            <person name="Emri T."/>
            <person name="Fekete E."/>
            <person name="Flipphi M."/>
            <person name="Freyberg S."/>
            <person name="Gallo A."/>
            <person name="Gournas C."/>
            <person name="Habgood R."/>
            <person name="Hainaut M."/>
            <person name="Harispe M.L."/>
            <person name="Henrissat B."/>
            <person name="Hilden K.S."/>
            <person name="Hope R."/>
            <person name="Hossain A."/>
            <person name="Karabika E."/>
            <person name="Karaffa L."/>
            <person name="Karanyi Z."/>
            <person name="Krasevec N."/>
            <person name="Kuo A."/>
            <person name="Kusch H."/>
            <person name="LaButti K."/>
            <person name="Lagendijk E.L."/>
            <person name="Lapidus A."/>
            <person name="Levasseur A."/>
            <person name="Lindquist E."/>
            <person name="Lipzen A."/>
            <person name="Logrieco A.F."/>
            <person name="MacCabe A."/>
            <person name="Maekelae M.R."/>
            <person name="Malavazi I."/>
            <person name="Melin P."/>
            <person name="Meyer V."/>
            <person name="Mielnichuk N."/>
            <person name="Miskei M."/>
            <person name="Molnar A.P."/>
            <person name="Mule G."/>
            <person name="Ngan C.Y."/>
            <person name="Orejas M."/>
            <person name="Orosz E."/>
            <person name="Ouedraogo J.P."/>
            <person name="Overkamp K.M."/>
            <person name="Park H.-S."/>
            <person name="Perrone G."/>
            <person name="Piumi F."/>
            <person name="Punt P.J."/>
            <person name="Ram A.F."/>
            <person name="Ramon A."/>
            <person name="Rauscher S."/>
            <person name="Record E."/>
            <person name="Riano-Pachon D.M."/>
            <person name="Robert V."/>
            <person name="Roehrig J."/>
            <person name="Ruller R."/>
            <person name="Salamov A."/>
            <person name="Salih N.S."/>
            <person name="Samson R.A."/>
            <person name="Sandor E."/>
            <person name="Sanguinetti M."/>
            <person name="Schuetze T."/>
            <person name="Sepcic K."/>
            <person name="Shelest E."/>
            <person name="Sherlock G."/>
            <person name="Sophianopoulou V."/>
            <person name="Squina F.M."/>
            <person name="Sun H."/>
            <person name="Susca A."/>
            <person name="Todd R.B."/>
            <person name="Tsang A."/>
            <person name="Unkles S.E."/>
            <person name="van de Wiele N."/>
            <person name="van Rossen-Uffink D."/>
            <person name="Oliveira J.V."/>
            <person name="Vesth T.C."/>
            <person name="Visser J."/>
            <person name="Yu J.-H."/>
            <person name="Zhou M."/>
            <person name="Andersen M.R."/>
            <person name="Archer D.B."/>
            <person name="Baker S.E."/>
            <person name="Benoit I."/>
            <person name="Brakhage A.A."/>
            <person name="Braus G.H."/>
            <person name="Fischer R."/>
            <person name="Frisvad J.C."/>
            <person name="Goldman G.H."/>
            <person name="Houbraken J."/>
            <person name="Oakley B."/>
            <person name="Pocsi I."/>
            <person name="Scazzocchio C."/>
            <person name="Seiboth B."/>
            <person name="vanKuyk P.A."/>
            <person name="Wortman J."/>
            <person name="Dyer P.S."/>
            <person name="Grigoriev I.V."/>
        </authorList>
    </citation>
    <scope>NUCLEOTIDE SEQUENCE [LARGE SCALE GENOMIC DNA]</scope>
    <source>
        <strain evidence="3">CBS 134.48</strain>
    </source>
</reference>
<dbReference type="Proteomes" id="UP000184304">
    <property type="component" value="Unassembled WGS sequence"/>
</dbReference>
<dbReference type="EMBL" id="KV878180">
    <property type="protein sequence ID" value="OJI88229.1"/>
    <property type="molecule type" value="Genomic_DNA"/>
</dbReference>
<gene>
    <name evidence="2" type="ORF">ASPTUDRAFT_61613</name>
</gene>
<organism evidence="2 3">
    <name type="scientific">Aspergillus tubingensis (strain CBS 134.48)</name>
    <dbReference type="NCBI Taxonomy" id="767770"/>
    <lineage>
        <taxon>Eukaryota</taxon>
        <taxon>Fungi</taxon>
        <taxon>Dikarya</taxon>
        <taxon>Ascomycota</taxon>
        <taxon>Pezizomycotina</taxon>
        <taxon>Eurotiomycetes</taxon>
        <taxon>Eurotiomycetidae</taxon>
        <taxon>Eurotiales</taxon>
        <taxon>Aspergillaceae</taxon>
        <taxon>Aspergillus</taxon>
        <taxon>Aspergillus subgen. Circumdati</taxon>
    </lineage>
</organism>
<name>A0A1L9NG20_ASPTC</name>
<accession>A0A1L9NG20</accession>
<proteinExistence type="predicted"/>
<evidence type="ECO:0000313" key="3">
    <source>
        <dbReference type="Proteomes" id="UP000184304"/>
    </source>
</evidence>
<dbReference type="VEuPathDB" id="FungiDB:ASPTUDRAFT_61613"/>
<keyword evidence="3" id="KW-1185">Reference proteome</keyword>
<protein>
    <submittedName>
        <fullName evidence="2">Uncharacterized protein</fullName>
    </submittedName>
</protein>
<evidence type="ECO:0000313" key="2">
    <source>
        <dbReference type="EMBL" id="OJI88229.1"/>
    </source>
</evidence>
<dbReference type="AlphaFoldDB" id="A0A1L9NG20"/>
<sequence>MAIRASGEIVETLRIQITCAHQLTGRAFPDFGDPVCTVRRNAGENGIVCLSGLGGMGRNTPLSPRLLMAIPCASSSSPRVCIHIVVAHIAEQMSSTIVNQLQRRLQYLCEQDGVDRLTTVAMKGKHMAQKIPCRSSGATSKRKEGIPAGATADRSTKSA</sequence>
<evidence type="ECO:0000256" key="1">
    <source>
        <dbReference type="SAM" id="MobiDB-lite"/>
    </source>
</evidence>
<feature type="region of interest" description="Disordered" evidence="1">
    <location>
        <begin position="133"/>
        <end position="159"/>
    </location>
</feature>